<dbReference type="GO" id="GO:0005524">
    <property type="term" value="F:ATP binding"/>
    <property type="evidence" value="ECO:0007669"/>
    <property type="project" value="UniProtKB-UniRule"/>
</dbReference>
<keyword evidence="4 10" id="KW-0067">ATP-binding</keyword>
<dbReference type="GO" id="GO:0005829">
    <property type="term" value="C:cytosol"/>
    <property type="evidence" value="ECO:0007669"/>
    <property type="project" value="TreeGrafter"/>
</dbReference>
<comment type="caution">
    <text evidence="12">The sequence shown here is derived from an EMBL/GenBank/DDBJ whole genome shotgun (WGS) entry which is preliminary data.</text>
</comment>
<dbReference type="GO" id="GO:0016887">
    <property type="term" value="F:ATP hydrolysis activity"/>
    <property type="evidence" value="ECO:0007669"/>
    <property type="project" value="RHEA"/>
</dbReference>
<feature type="binding site" evidence="10">
    <location>
        <begin position="42"/>
        <end position="49"/>
    </location>
    <ligand>
        <name>ATP</name>
        <dbReference type="ChEBI" id="CHEBI:30616"/>
    </ligand>
</feature>
<evidence type="ECO:0000256" key="8">
    <source>
        <dbReference type="ARBA" id="ARBA00034923"/>
    </source>
</evidence>
<name>A0A5C5WQZ4_9BACT</name>
<sequence>MSKSKPDPNQTLLQWADERDVTVENEAIEDRLGHLQPTLVRASAGSGKTYQLTARLLRILLQGAAPETILATTFTRKAAGEILSRVLISLAKAADEDDDKALQSLRAQVDIPSLPRSSCLSLLDNLMRNIHRLRICTLDALFAQAARSFPFELNLPPAWRLTDEIEEVWMRERAIDQVIGTLDRSETIALLSMLGRGEVKRSVVRELIGVVETAYSIQRQAGEEAWKKLSAPALPENEVITRAAGLLLTAKPKQKTLKAKLEKMGDALQARQFACLHGETLITNIAKARRSGDPVKLGRSVFPDGLDEAFDVLFEIAKSETLRLLRAQNEATGSVLHNYDYQIDSLKQSARALGFDDVAIRLASQFAALDEQSVSSRMDGAVDHLLLDEFQDTSPVQWQVLRPLAIACASDREEVNPNATEEVRQIPRSFFCVGDTKQAIYGWRGGVAQIFDAVAIEVPDVEEKKQNESFRSSPVIMDGVNAIFRCLSKHPIVSHADKTNKADRGYHEAFAIDKFAKDFPVHVTARKDLAGHVQFVTSRKCEGDATEKRMTCFEDAARIVRHINAVAPNRSIGILTRTNRGVAEMILLLEAMGVDVSQEGGNPLTDSAAVEVILSALMMADHPGDGRWELHVSSSPLSEQEGFGPDFVRNLVEERGIAEAIESLAATIAPVCDSRDTIRLKQLTRLALAYQSNVAPRLRDFVRLVREKRVERPQAAKVRVMTVHQSKGLEFDAVVLPQLDGDLVRASGKPIAMSKKLGSPPEGLTRYLSHDNWHFLTPAWQKAFGDATCASMTEAMCLMYVAMTRARQGLYMVVPPATKKSYETKTAGSLIYHAVGSQEDPTQPETVLWELGQDDWYV</sequence>
<dbReference type="AlphaFoldDB" id="A0A5C5WQZ4"/>
<evidence type="ECO:0000256" key="2">
    <source>
        <dbReference type="ARBA" id="ARBA00022801"/>
    </source>
</evidence>
<feature type="domain" description="UvrD-like helicase ATP-binding" evidence="11">
    <location>
        <begin position="21"/>
        <end position="473"/>
    </location>
</feature>
<keyword evidence="2 10" id="KW-0378">Hydrolase</keyword>
<dbReference type="EC" id="5.6.2.4" evidence="7"/>
<dbReference type="OrthoDB" id="9810135at2"/>
<dbReference type="Pfam" id="PF13361">
    <property type="entry name" value="UvrD_C"/>
    <property type="match status" value="1"/>
</dbReference>
<evidence type="ECO:0000256" key="6">
    <source>
        <dbReference type="ARBA" id="ARBA00034617"/>
    </source>
</evidence>
<evidence type="ECO:0000256" key="10">
    <source>
        <dbReference type="PROSITE-ProRule" id="PRU00560"/>
    </source>
</evidence>
<keyword evidence="3 10" id="KW-0347">Helicase</keyword>
<dbReference type="Proteomes" id="UP000316598">
    <property type="component" value="Unassembled WGS sequence"/>
</dbReference>
<protein>
    <recommendedName>
        <fullName evidence="7">DNA 3'-5' helicase</fullName>
        <ecNumber evidence="7">5.6.2.4</ecNumber>
    </recommendedName>
    <alternativeName>
        <fullName evidence="8">DNA 3'-5' helicase II</fullName>
    </alternativeName>
</protein>
<dbReference type="InterPro" id="IPR014017">
    <property type="entry name" value="DNA_helicase_UvrD-like_C"/>
</dbReference>
<keyword evidence="5" id="KW-0413">Isomerase</keyword>
<dbReference type="Gene3D" id="3.40.50.300">
    <property type="entry name" value="P-loop containing nucleotide triphosphate hydrolases"/>
    <property type="match status" value="3"/>
</dbReference>
<dbReference type="Pfam" id="PF00580">
    <property type="entry name" value="UvrD-helicase"/>
    <property type="match status" value="1"/>
</dbReference>
<keyword evidence="1 10" id="KW-0547">Nucleotide-binding</keyword>
<evidence type="ECO:0000313" key="12">
    <source>
        <dbReference type="EMBL" id="TWT52579.1"/>
    </source>
</evidence>
<dbReference type="GO" id="GO:0033202">
    <property type="term" value="C:DNA helicase complex"/>
    <property type="evidence" value="ECO:0007669"/>
    <property type="project" value="TreeGrafter"/>
</dbReference>
<evidence type="ECO:0000256" key="9">
    <source>
        <dbReference type="ARBA" id="ARBA00048988"/>
    </source>
</evidence>
<dbReference type="InterPro" id="IPR000212">
    <property type="entry name" value="DNA_helicase_UvrD/REP"/>
</dbReference>
<organism evidence="12 13">
    <name type="scientific">Rubripirellula amarantea</name>
    <dbReference type="NCBI Taxonomy" id="2527999"/>
    <lineage>
        <taxon>Bacteria</taxon>
        <taxon>Pseudomonadati</taxon>
        <taxon>Planctomycetota</taxon>
        <taxon>Planctomycetia</taxon>
        <taxon>Pirellulales</taxon>
        <taxon>Pirellulaceae</taxon>
        <taxon>Rubripirellula</taxon>
    </lineage>
</organism>
<proteinExistence type="predicted"/>
<dbReference type="PROSITE" id="PS51198">
    <property type="entry name" value="UVRD_HELICASE_ATP_BIND"/>
    <property type="match status" value="1"/>
</dbReference>
<evidence type="ECO:0000256" key="3">
    <source>
        <dbReference type="ARBA" id="ARBA00022806"/>
    </source>
</evidence>
<comment type="catalytic activity">
    <reaction evidence="6">
        <text>Couples ATP hydrolysis with the unwinding of duplex DNA by translocating in the 3'-5' direction.</text>
        <dbReference type="EC" id="5.6.2.4"/>
    </reaction>
</comment>
<dbReference type="GO" id="GO:0043138">
    <property type="term" value="F:3'-5' DNA helicase activity"/>
    <property type="evidence" value="ECO:0007669"/>
    <property type="project" value="UniProtKB-EC"/>
</dbReference>
<dbReference type="InterPro" id="IPR014016">
    <property type="entry name" value="UvrD-like_ATP-bd"/>
</dbReference>
<dbReference type="InterPro" id="IPR027417">
    <property type="entry name" value="P-loop_NTPase"/>
</dbReference>
<dbReference type="GO" id="GO:0000725">
    <property type="term" value="P:recombinational repair"/>
    <property type="evidence" value="ECO:0007669"/>
    <property type="project" value="TreeGrafter"/>
</dbReference>
<evidence type="ECO:0000256" key="1">
    <source>
        <dbReference type="ARBA" id="ARBA00022741"/>
    </source>
</evidence>
<gene>
    <name evidence="12" type="primary">addA</name>
    <name evidence="12" type="ORF">Pla22_02030</name>
</gene>
<reference evidence="12 13" key="1">
    <citation type="submission" date="2019-02" db="EMBL/GenBank/DDBJ databases">
        <title>Deep-cultivation of Planctomycetes and their phenomic and genomic characterization uncovers novel biology.</title>
        <authorList>
            <person name="Wiegand S."/>
            <person name="Jogler M."/>
            <person name="Boedeker C."/>
            <person name="Pinto D."/>
            <person name="Vollmers J."/>
            <person name="Rivas-Marin E."/>
            <person name="Kohn T."/>
            <person name="Peeters S.H."/>
            <person name="Heuer A."/>
            <person name="Rast P."/>
            <person name="Oberbeckmann S."/>
            <person name="Bunk B."/>
            <person name="Jeske O."/>
            <person name="Meyerdierks A."/>
            <person name="Storesund J.E."/>
            <person name="Kallscheuer N."/>
            <person name="Luecker S."/>
            <person name="Lage O.M."/>
            <person name="Pohl T."/>
            <person name="Merkel B.J."/>
            <person name="Hornburger P."/>
            <person name="Mueller R.-W."/>
            <person name="Bruemmer F."/>
            <person name="Labrenz M."/>
            <person name="Spormann A.M."/>
            <person name="Op Den Camp H."/>
            <person name="Overmann J."/>
            <person name="Amann R."/>
            <person name="Jetten M.S.M."/>
            <person name="Mascher T."/>
            <person name="Medema M.H."/>
            <person name="Devos D.P."/>
            <person name="Kaster A.-K."/>
            <person name="Ovreas L."/>
            <person name="Rohde M."/>
            <person name="Galperin M.Y."/>
            <person name="Jogler C."/>
        </authorList>
    </citation>
    <scope>NUCLEOTIDE SEQUENCE [LARGE SCALE GENOMIC DNA]</scope>
    <source>
        <strain evidence="12 13">Pla22</strain>
    </source>
</reference>
<dbReference type="EMBL" id="SJPI01000001">
    <property type="protein sequence ID" value="TWT52579.1"/>
    <property type="molecule type" value="Genomic_DNA"/>
</dbReference>
<evidence type="ECO:0000259" key="11">
    <source>
        <dbReference type="PROSITE" id="PS51198"/>
    </source>
</evidence>
<evidence type="ECO:0000256" key="7">
    <source>
        <dbReference type="ARBA" id="ARBA00034808"/>
    </source>
</evidence>
<dbReference type="PANTHER" id="PTHR11070:SF2">
    <property type="entry name" value="ATP-DEPENDENT DNA HELICASE SRS2"/>
    <property type="match status" value="1"/>
</dbReference>
<comment type="catalytic activity">
    <reaction evidence="9">
        <text>ATP + H2O = ADP + phosphate + H(+)</text>
        <dbReference type="Rhea" id="RHEA:13065"/>
        <dbReference type="ChEBI" id="CHEBI:15377"/>
        <dbReference type="ChEBI" id="CHEBI:15378"/>
        <dbReference type="ChEBI" id="CHEBI:30616"/>
        <dbReference type="ChEBI" id="CHEBI:43474"/>
        <dbReference type="ChEBI" id="CHEBI:456216"/>
        <dbReference type="EC" id="5.6.2.4"/>
    </reaction>
</comment>
<dbReference type="PANTHER" id="PTHR11070">
    <property type="entry name" value="UVRD / RECB / PCRA DNA HELICASE FAMILY MEMBER"/>
    <property type="match status" value="1"/>
</dbReference>
<evidence type="ECO:0000313" key="13">
    <source>
        <dbReference type="Proteomes" id="UP000316598"/>
    </source>
</evidence>
<evidence type="ECO:0000256" key="5">
    <source>
        <dbReference type="ARBA" id="ARBA00023235"/>
    </source>
</evidence>
<dbReference type="SUPFAM" id="SSF52540">
    <property type="entry name" value="P-loop containing nucleoside triphosphate hydrolases"/>
    <property type="match status" value="1"/>
</dbReference>
<dbReference type="GO" id="GO:0003677">
    <property type="term" value="F:DNA binding"/>
    <property type="evidence" value="ECO:0007669"/>
    <property type="project" value="InterPro"/>
</dbReference>
<evidence type="ECO:0000256" key="4">
    <source>
        <dbReference type="ARBA" id="ARBA00022840"/>
    </source>
</evidence>
<keyword evidence="13" id="KW-1185">Reference proteome</keyword>
<accession>A0A5C5WQZ4</accession>
<dbReference type="RefSeq" id="WP_146512923.1">
    <property type="nucleotide sequence ID" value="NZ_SJPI01000001.1"/>
</dbReference>